<keyword evidence="2" id="KW-1003">Cell membrane</keyword>
<dbReference type="AlphaFoldDB" id="A0A5Q2MZ90"/>
<keyword evidence="3 6" id="KW-0812">Transmembrane</keyword>
<dbReference type="CDD" id="cd16914">
    <property type="entry name" value="EcfT"/>
    <property type="match status" value="1"/>
</dbReference>
<dbReference type="GO" id="GO:0043190">
    <property type="term" value="C:ATP-binding cassette (ABC) transporter complex"/>
    <property type="evidence" value="ECO:0007669"/>
    <property type="project" value="InterPro"/>
</dbReference>
<dbReference type="Pfam" id="PF02361">
    <property type="entry name" value="CbiQ"/>
    <property type="match status" value="1"/>
</dbReference>
<feature type="transmembrane region" description="Helical" evidence="6">
    <location>
        <begin position="68"/>
        <end position="86"/>
    </location>
</feature>
<dbReference type="InterPro" id="IPR003339">
    <property type="entry name" value="ABC/ECF_trnsptr_transmembrane"/>
</dbReference>
<dbReference type="GO" id="GO:0006824">
    <property type="term" value="P:cobalt ion transport"/>
    <property type="evidence" value="ECO:0007669"/>
    <property type="project" value="InterPro"/>
</dbReference>
<evidence type="ECO:0000256" key="6">
    <source>
        <dbReference type="SAM" id="Phobius"/>
    </source>
</evidence>
<organism evidence="7 8">
    <name type="scientific">Heliorestis convoluta</name>
    <dbReference type="NCBI Taxonomy" id="356322"/>
    <lineage>
        <taxon>Bacteria</taxon>
        <taxon>Bacillati</taxon>
        <taxon>Bacillota</taxon>
        <taxon>Clostridia</taxon>
        <taxon>Eubacteriales</taxon>
        <taxon>Heliobacteriaceae</taxon>
        <taxon>Heliorestis</taxon>
    </lineage>
</organism>
<dbReference type="InterPro" id="IPR051611">
    <property type="entry name" value="ECF_transporter_component"/>
</dbReference>
<name>A0A5Q2MZ90_9FIRM</name>
<evidence type="ECO:0000256" key="3">
    <source>
        <dbReference type="ARBA" id="ARBA00022692"/>
    </source>
</evidence>
<dbReference type="RefSeq" id="WP_153723851.1">
    <property type="nucleotide sequence ID" value="NZ_CP045875.1"/>
</dbReference>
<dbReference type="Proteomes" id="UP000366051">
    <property type="component" value="Chromosome"/>
</dbReference>
<dbReference type="PANTHER" id="PTHR34857">
    <property type="entry name" value="SLL0384 PROTEIN"/>
    <property type="match status" value="1"/>
</dbReference>
<feature type="transmembrane region" description="Helical" evidence="6">
    <location>
        <begin position="231"/>
        <end position="249"/>
    </location>
</feature>
<gene>
    <name evidence="7" type="primary">cbiQ</name>
    <name evidence="7" type="ORF">FTV88_0063</name>
</gene>
<evidence type="ECO:0000256" key="4">
    <source>
        <dbReference type="ARBA" id="ARBA00022989"/>
    </source>
</evidence>
<evidence type="ECO:0000256" key="1">
    <source>
        <dbReference type="ARBA" id="ARBA00004651"/>
    </source>
</evidence>
<feature type="transmembrane region" description="Helical" evidence="6">
    <location>
        <begin position="106"/>
        <end position="134"/>
    </location>
</feature>
<keyword evidence="4 6" id="KW-1133">Transmembrane helix</keyword>
<dbReference type="OrthoDB" id="8585740at2"/>
<evidence type="ECO:0000313" key="7">
    <source>
        <dbReference type="EMBL" id="QGG46242.1"/>
    </source>
</evidence>
<accession>A0A5Q2MZ90</accession>
<evidence type="ECO:0000313" key="8">
    <source>
        <dbReference type="Proteomes" id="UP000366051"/>
    </source>
</evidence>
<evidence type="ECO:0000256" key="5">
    <source>
        <dbReference type="ARBA" id="ARBA00023136"/>
    </source>
</evidence>
<dbReference type="NCBIfam" id="TIGR02454">
    <property type="entry name" value="ECF_T_CbiQ"/>
    <property type="match status" value="1"/>
</dbReference>
<keyword evidence="5 6" id="KW-0472">Membrane</keyword>
<dbReference type="PANTHER" id="PTHR34857:SF2">
    <property type="entry name" value="SLL0384 PROTEIN"/>
    <property type="match status" value="1"/>
</dbReference>
<dbReference type="EMBL" id="CP045875">
    <property type="protein sequence ID" value="QGG46242.1"/>
    <property type="molecule type" value="Genomic_DNA"/>
</dbReference>
<comment type="subcellular location">
    <subcellularLocation>
        <location evidence="1">Cell membrane</location>
        <topology evidence="1">Multi-pass membrane protein</topology>
    </subcellularLocation>
</comment>
<reference evidence="8" key="1">
    <citation type="submission" date="2019-11" db="EMBL/GenBank/DDBJ databases">
        <title>Genome sequence of Heliorestis convoluta strain HH, an alkaliphilic and minimalistic phototrophic bacterium from a soda lake in Egypt.</title>
        <authorList>
            <person name="Dewey E.D."/>
            <person name="Stokes L.M."/>
            <person name="Burchell B.M."/>
            <person name="Shaffer K.N."/>
            <person name="Huntington A.M."/>
            <person name="Baker J.M."/>
            <person name="Nadendla S."/>
            <person name="Giglio M.G."/>
            <person name="Touchman J.W."/>
            <person name="Blankenship R.E."/>
            <person name="Madigan M.T."/>
            <person name="Sattley W.M."/>
        </authorList>
    </citation>
    <scope>NUCLEOTIDE SEQUENCE [LARGE SCALE GENOMIC DNA]</scope>
    <source>
        <strain evidence="8">HH</strain>
    </source>
</reference>
<evidence type="ECO:0000256" key="2">
    <source>
        <dbReference type="ARBA" id="ARBA00022475"/>
    </source>
</evidence>
<dbReference type="InterPro" id="IPR012809">
    <property type="entry name" value="ECF_CbiQ"/>
</dbReference>
<proteinExistence type="predicted"/>
<feature type="transmembrane region" description="Helical" evidence="6">
    <location>
        <begin position="24"/>
        <end position="56"/>
    </location>
</feature>
<dbReference type="KEGG" id="hcv:FTV88_0063"/>
<protein>
    <submittedName>
        <fullName evidence="7">Cobalt ABC transporter, permease protein CbiQ</fullName>
    </submittedName>
</protein>
<keyword evidence="8" id="KW-1185">Reference proteome</keyword>
<sequence length="250" mass="28661">MGLKLDPYVAGHRWLHRWDPRYKFLGFMVLIFAFALVQNVLVLPAMLLVTVFLFFSSSLPFQLWLSRIKVPAFFLLALALLLPFFAGEKILWQAGPFALRLEGLVAFLLIAGKLTSILTLVLVLFGTTPMLMILKAMRHLGLPELMADMVHFTYRYLFQLQEDYERQSTAARLRGYRSDSIASITTTSYLLGSLLVRSYDQAERVYKAMRLRGYGQHAFYIHPFQSQPKDLWLFAATTMIALAFAFLGYP</sequence>